<feature type="region of interest" description="Disordered" evidence="1">
    <location>
        <begin position="110"/>
        <end position="133"/>
    </location>
</feature>
<accession>A0A075A9B9</accession>
<dbReference type="EMBL" id="KL596822">
    <property type="protein sequence ID" value="KER24109.1"/>
    <property type="molecule type" value="Genomic_DNA"/>
</dbReference>
<dbReference type="RefSeq" id="XP_009172135.1">
    <property type="nucleotide sequence ID" value="XM_009173871.1"/>
</dbReference>
<name>A0A075A9B9_OPIVI</name>
<gene>
    <name evidence="2" type="ORF">T265_08151</name>
</gene>
<dbReference type="KEGG" id="ovi:T265_08151"/>
<evidence type="ECO:0000313" key="3">
    <source>
        <dbReference type="Proteomes" id="UP000054324"/>
    </source>
</evidence>
<dbReference type="GeneID" id="20322330"/>
<evidence type="ECO:0000256" key="1">
    <source>
        <dbReference type="SAM" id="MobiDB-lite"/>
    </source>
</evidence>
<reference evidence="2 3" key="1">
    <citation type="submission" date="2013-11" db="EMBL/GenBank/DDBJ databases">
        <title>Opisthorchis viverrini - life in the bile duct.</title>
        <authorList>
            <person name="Young N.D."/>
            <person name="Nagarajan N."/>
            <person name="Lin S.J."/>
            <person name="Korhonen P.K."/>
            <person name="Jex A.R."/>
            <person name="Hall R.S."/>
            <person name="Safavi-Hemami H."/>
            <person name="Kaewkong W."/>
            <person name="Bertrand D."/>
            <person name="Gao S."/>
            <person name="Seet Q."/>
            <person name="Wongkham S."/>
            <person name="Teh B.T."/>
            <person name="Wongkham C."/>
            <person name="Intapan P.M."/>
            <person name="Maleewong W."/>
            <person name="Yang X."/>
            <person name="Hu M."/>
            <person name="Wang Z."/>
            <person name="Hofmann A."/>
            <person name="Sternberg P.W."/>
            <person name="Tan P."/>
            <person name="Wang J."/>
            <person name="Gasser R.B."/>
        </authorList>
    </citation>
    <scope>NUCLEOTIDE SEQUENCE [LARGE SCALE GENOMIC DNA]</scope>
</reference>
<evidence type="ECO:0000313" key="2">
    <source>
        <dbReference type="EMBL" id="KER24109.1"/>
    </source>
</evidence>
<sequence length="162" mass="17680">MVQERFGTAAERKRTAVQVGCGYAYELPTTPEPTPEAACLADTTALGTVDPPAGPEGGMDAWKHSTVTDMHVFQQLIQLSIIAHTEHDVTGSDSLPAGQSEWGNIELEKKARRKQNNTQNKTNGVHEPIDSTGSIGYFRFTDGKARIPTQQSPHDLTLYSQE</sequence>
<dbReference type="Proteomes" id="UP000054324">
    <property type="component" value="Unassembled WGS sequence"/>
</dbReference>
<keyword evidence="3" id="KW-1185">Reference proteome</keyword>
<protein>
    <submittedName>
        <fullName evidence="2">Uncharacterized protein</fullName>
    </submittedName>
</protein>
<dbReference type="AlphaFoldDB" id="A0A075A9B9"/>
<organism evidence="2 3">
    <name type="scientific">Opisthorchis viverrini</name>
    <name type="common">Southeast Asian liver fluke</name>
    <dbReference type="NCBI Taxonomy" id="6198"/>
    <lineage>
        <taxon>Eukaryota</taxon>
        <taxon>Metazoa</taxon>
        <taxon>Spiralia</taxon>
        <taxon>Lophotrochozoa</taxon>
        <taxon>Platyhelminthes</taxon>
        <taxon>Trematoda</taxon>
        <taxon>Digenea</taxon>
        <taxon>Opisthorchiida</taxon>
        <taxon>Opisthorchiata</taxon>
        <taxon>Opisthorchiidae</taxon>
        <taxon>Opisthorchis</taxon>
    </lineage>
</organism>
<proteinExistence type="predicted"/>
<dbReference type="CTD" id="20322330"/>